<feature type="compositionally biased region" description="Basic and acidic residues" evidence="6">
    <location>
        <begin position="64"/>
        <end position="91"/>
    </location>
</feature>
<feature type="region of interest" description="Disordered" evidence="6">
    <location>
        <begin position="1"/>
        <end position="94"/>
    </location>
</feature>
<keyword evidence="5" id="KW-0966">Cell projection</keyword>
<gene>
    <name evidence="7" type="ORF">A3Q56_00798</name>
</gene>
<feature type="compositionally biased region" description="Acidic residues" evidence="6">
    <location>
        <begin position="38"/>
        <end position="48"/>
    </location>
</feature>
<feature type="compositionally biased region" description="Acidic residues" evidence="6">
    <location>
        <begin position="323"/>
        <end position="337"/>
    </location>
</feature>
<dbReference type="Pfam" id="PF04712">
    <property type="entry name" value="Radial_spoke"/>
    <property type="match status" value="1"/>
</dbReference>
<evidence type="ECO:0000313" key="7">
    <source>
        <dbReference type="EMBL" id="OAF71425.1"/>
    </source>
</evidence>
<evidence type="ECO:0000256" key="4">
    <source>
        <dbReference type="ARBA" id="ARBA00023212"/>
    </source>
</evidence>
<feature type="compositionally biased region" description="Low complexity" evidence="6">
    <location>
        <begin position="628"/>
        <end position="637"/>
    </location>
</feature>
<feature type="compositionally biased region" description="Acidic residues" evidence="6">
    <location>
        <begin position="613"/>
        <end position="623"/>
    </location>
</feature>
<dbReference type="PANTHER" id="PTHR13159">
    <property type="entry name" value="RADIAL SPOKEHEAD-RELATED"/>
    <property type="match status" value="1"/>
</dbReference>
<dbReference type="Proteomes" id="UP000078046">
    <property type="component" value="Unassembled WGS sequence"/>
</dbReference>
<keyword evidence="4" id="KW-0206">Cytoskeleton</keyword>
<comment type="caution">
    <text evidence="7">The sequence shown here is derived from an EMBL/GenBank/DDBJ whole genome shotgun (WGS) entry which is preliminary data.</text>
</comment>
<dbReference type="GO" id="GO:0001534">
    <property type="term" value="C:radial spoke"/>
    <property type="evidence" value="ECO:0007669"/>
    <property type="project" value="InterPro"/>
</dbReference>
<dbReference type="GO" id="GO:0060294">
    <property type="term" value="P:cilium movement involved in cell motility"/>
    <property type="evidence" value="ECO:0007669"/>
    <property type="project" value="InterPro"/>
</dbReference>
<sequence>MSIKEEVEVLSPTEDTEVKNVENIKNVDEKEITKVQDPPEEDVVSDDIEPNKEDLQQENPETSELLKENGNKDKTVSQDKKENDQVEKAPLEGEMGMDAIEDEGEEEKDKEEYNEENVYTGVDIKPEDDIDQEDEEEFLRAKAYLMKCSVDSDLSLYDHLVNVITRTLDEQPDDVVDIFEDISREEKKFRMKIDSKLTPIETVPESIEKAEKQIELYKINTEDIIDSAVNEETEQLLPNLQENFYYFKQAGVGFNSNEVMQIWLAIKKLVELHPIINVRFWGKILGTVNNYIIVEAEYREGEEEEEEEDENAKNQNANNLEAEVNDETAEENEEANEFDQLPKSDYKPPVDVPREDPRSGVNKKIYYVCNNPGETWTRLPYVTPIQINISRQIRSFFSGNLNSKINSYPPFPGNESNYLRSQIARISAGTQISPLGYYQFDDEEEEELEESDGRDTFMVNVDFEPMPIRELCDVSLANWVHHVQHILPQGRCTWWNPVQKQPDAFEEDEEELEEESEDAPVPETGPPLLNPLSEDAEIKFISPWSTSLSSGLIPQYSIAVIRSNLWPGAVAYAVEKKFENIYVGWGLKYLGENFDPVLLPMLMTEYPSGPEITEADDPTPEEEASLRAAQQEAADIAAEMEEEGEEEDEEED</sequence>
<evidence type="ECO:0000256" key="5">
    <source>
        <dbReference type="ARBA" id="ARBA00023273"/>
    </source>
</evidence>
<feature type="compositionally biased region" description="Acidic residues" evidence="6">
    <location>
        <begin position="504"/>
        <end position="520"/>
    </location>
</feature>
<name>A0A177BB48_9BILA</name>
<proteinExistence type="predicted"/>
<dbReference type="OrthoDB" id="272202at2759"/>
<comment type="subcellular location">
    <subcellularLocation>
        <location evidence="1">Cytoplasm</location>
        <location evidence="1">Cytoskeleton</location>
        <location evidence="1">Cilium axoneme</location>
    </subcellularLocation>
</comment>
<dbReference type="EMBL" id="LWCA01000052">
    <property type="protein sequence ID" value="OAF71425.1"/>
    <property type="molecule type" value="Genomic_DNA"/>
</dbReference>
<dbReference type="GO" id="GO:0035082">
    <property type="term" value="P:axoneme assembly"/>
    <property type="evidence" value="ECO:0007669"/>
    <property type="project" value="TreeGrafter"/>
</dbReference>
<keyword evidence="2" id="KW-0963">Cytoplasm</keyword>
<feature type="compositionally biased region" description="Acidic residues" evidence="6">
    <location>
        <begin position="301"/>
        <end position="310"/>
    </location>
</feature>
<feature type="region of interest" description="Disordered" evidence="6">
    <location>
        <begin position="609"/>
        <end position="652"/>
    </location>
</feature>
<evidence type="ECO:0000256" key="2">
    <source>
        <dbReference type="ARBA" id="ARBA00022490"/>
    </source>
</evidence>
<dbReference type="CDD" id="cd22963">
    <property type="entry name" value="DD_CrRSP4-like"/>
    <property type="match status" value="1"/>
</dbReference>
<dbReference type="InterPro" id="IPR006802">
    <property type="entry name" value="Radial_spoke"/>
</dbReference>
<reference evidence="7 8" key="1">
    <citation type="submission" date="2016-04" db="EMBL/GenBank/DDBJ databases">
        <title>The genome of Intoshia linei affirms orthonectids as highly simplified spiralians.</title>
        <authorList>
            <person name="Mikhailov K.V."/>
            <person name="Slusarev G.S."/>
            <person name="Nikitin M.A."/>
            <person name="Logacheva M.D."/>
            <person name="Penin A."/>
            <person name="Aleoshin V."/>
            <person name="Panchin Y.V."/>
        </authorList>
    </citation>
    <scope>NUCLEOTIDE SEQUENCE [LARGE SCALE GENOMIC DNA]</scope>
    <source>
        <strain evidence="7">Intl2013</strain>
        <tissue evidence="7">Whole animal</tissue>
    </source>
</reference>
<protein>
    <submittedName>
        <fullName evidence="7">Radial spoke head protein 6 A</fullName>
    </submittedName>
</protein>
<feature type="compositionally biased region" description="Basic and acidic residues" evidence="6">
    <location>
        <begin position="16"/>
        <end position="34"/>
    </location>
</feature>
<keyword evidence="8" id="KW-1185">Reference proteome</keyword>
<accession>A0A177BB48</accession>
<feature type="compositionally biased region" description="Low complexity" evidence="6">
    <location>
        <begin position="313"/>
        <end position="322"/>
    </location>
</feature>
<evidence type="ECO:0000256" key="1">
    <source>
        <dbReference type="ARBA" id="ARBA00004430"/>
    </source>
</evidence>
<organism evidence="7 8">
    <name type="scientific">Intoshia linei</name>
    <dbReference type="NCBI Taxonomy" id="1819745"/>
    <lineage>
        <taxon>Eukaryota</taxon>
        <taxon>Metazoa</taxon>
        <taxon>Spiralia</taxon>
        <taxon>Lophotrochozoa</taxon>
        <taxon>Mesozoa</taxon>
        <taxon>Orthonectida</taxon>
        <taxon>Rhopaluridae</taxon>
        <taxon>Intoshia</taxon>
    </lineage>
</organism>
<feature type="region of interest" description="Disordered" evidence="6">
    <location>
        <begin position="301"/>
        <end position="356"/>
    </location>
</feature>
<dbReference type="AlphaFoldDB" id="A0A177BB48"/>
<evidence type="ECO:0000256" key="6">
    <source>
        <dbReference type="SAM" id="MobiDB-lite"/>
    </source>
</evidence>
<dbReference type="PANTHER" id="PTHR13159:SF0">
    <property type="entry name" value="RADIAL SPOKE HEAD 6 HOMOLOG A"/>
    <property type="match status" value="1"/>
</dbReference>
<feature type="compositionally biased region" description="Acidic residues" evidence="6">
    <location>
        <begin position="638"/>
        <end position="652"/>
    </location>
</feature>
<evidence type="ECO:0000256" key="3">
    <source>
        <dbReference type="ARBA" id="ARBA00023069"/>
    </source>
</evidence>
<feature type="compositionally biased region" description="Basic and acidic residues" evidence="6">
    <location>
        <begin position="340"/>
        <end position="356"/>
    </location>
</feature>
<feature type="region of interest" description="Disordered" evidence="6">
    <location>
        <begin position="502"/>
        <end position="526"/>
    </location>
</feature>
<keyword evidence="3" id="KW-0969">Cilium</keyword>
<evidence type="ECO:0000313" key="8">
    <source>
        <dbReference type="Proteomes" id="UP000078046"/>
    </source>
</evidence>